<dbReference type="AlphaFoldDB" id="A0A1M4STG8"/>
<keyword evidence="3" id="KW-1185">Reference proteome</keyword>
<reference evidence="2 3" key="1">
    <citation type="submission" date="2016-11" db="EMBL/GenBank/DDBJ databases">
        <authorList>
            <person name="Jaros S."/>
            <person name="Januszkiewicz K."/>
            <person name="Wedrychowicz H."/>
        </authorList>
    </citation>
    <scope>NUCLEOTIDE SEQUENCE [LARGE SCALE GENOMIC DNA]</scope>
    <source>
        <strain evidence="2 3">DSM 26910</strain>
    </source>
</reference>
<proteinExistence type="predicted"/>
<name>A0A1M4STG8_9BACT</name>
<dbReference type="OrthoDB" id="1122261at2"/>
<accession>A0A1M4STG8</accession>
<protein>
    <submittedName>
        <fullName evidence="2">Uncharacterized protein</fullName>
    </submittedName>
</protein>
<organism evidence="2 3">
    <name type="scientific">Mariniphaga anaerophila</name>
    <dbReference type="NCBI Taxonomy" id="1484053"/>
    <lineage>
        <taxon>Bacteria</taxon>
        <taxon>Pseudomonadati</taxon>
        <taxon>Bacteroidota</taxon>
        <taxon>Bacteroidia</taxon>
        <taxon>Marinilabiliales</taxon>
        <taxon>Prolixibacteraceae</taxon>
        <taxon>Mariniphaga</taxon>
    </lineage>
</organism>
<dbReference type="EMBL" id="FQUM01000001">
    <property type="protein sequence ID" value="SHE35465.1"/>
    <property type="molecule type" value="Genomic_DNA"/>
</dbReference>
<evidence type="ECO:0000313" key="3">
    <source>
        <dbReference type="Proteomes" id="UP000184164"/>
    </source>
</evidence>
<keyword evidence="1" id="KW-0472">Membrane</keyword>
<gene>
    <name evidence="2" type="ORF">SAMN05444274_101141</name>
</gene>
<evidence type="ECO:0000256" key="1">
    <source>
        <dbReference type="SAM" id="Phobius"/>
    </source>
</evidence>
<evidence type="ECO:0000313" key="2">
    <source>
        <dbReference type="EMBL" id="SHE35465.1"/>
    </source>
</evidence>
<dbReference type="Proteomes" id="UP000184164">
    <property type="component" value="Unassembled WGS sequence"/>
</dbReference>
<sequence length="118" mass="13432">MFGLDKITWGQFAVFILIALGIWYGGVLLYAFTRQKDKRKSPFYEDADGEEGFDAAGLEPVKVSFQSFPSQLLPYPNENIPLEVVYYEDTGPEEGYILDELTRGHHPALLQKMNVQQL</sequence>
<keyword evidence="1" id="KW-0812">Transmembrane</keyword>
<dbReference type="RefSeq" id="WP_139249568.1">
    <property type="nucleotide sequence ID" value="NZ_FQUM01000001.1"/>
</dbReference>
<keyword evidence="1" id="KW-1133">Transmembrane helix</keyword>
<feature type="transmembrane region" description="Helical" evidence="1">
    <location>
        <begin position="12"/>
        <end position="32"/>
    </location>
</feature>
<dbReference type="STRING" id="1484053.SAMN05444274_101141"/>